<comment type="caution">
    <text evidence="1">The sequence shown here is derived from an EMBL/GenBank/DDBJ whole genome shotgun (WGS) entry which is preliminary data.</text>
</comment>
<gene>
    <name evidence="1" type="ORF">CLV48_105222</name>
</gene>
<keyword evidence="2" id="KW-1185">Reference proteome</keyword>
<name>A0A2P8E4S6_9BACT</name>
<dbReference type="Proteomes" id="UP000240708">
    <property type="component" value="Unassembled WGS sequence"/>
</dbReference>
<dbReference type="RefSeq" id="WP_106567376.1">
    <property type="nucleotide sequence ID" value="NZ_JAUVYL010000009.1"/>
</dbReference>
<dbReference type="AlphaFoldDB" id="A0A2P8E4S6"/>
<dbReference type="InterPro" id="IPR025316">
    <property type="entry name" value="DUF4221"/>
</dbReference>
<evidence type="ECO:0000313" key="1">
    <source>
        <dbReference type="EMBL" id="PSL04478.1"/>
    </source>
</evidence>
<evidence type="ECO:0000313" key="2">
    <source>
        <dbReference type="Proteomes" id="UP000240708"/>
    </source>
</evidence>
<reference evidence="1 2" key="1">
    <citation type="submission" date="2018-03" db="EMBL/GenBank/DDBJ databases">
        <title>Genomic Encyclopedia of Archaeal and Bacterial Type Strains, Phase II (KMG-II): from individual species to whole genera.</title>
        <authorList>
            <person name="Goeker M."/>
        </authorList>
    </citation>
    <scope>NUCLEOTIDE SEQUENCE [LARGE SCALE GENOMIC DNA]</scope>
    <source>
        <strain evidence="1 2">DSM 28057</strain>
    </source>
</reference>
<proteinExistence type="predicted"/>
<dbReference type="Pfam" id="PF13970">
    <property type="entry name" value="DUF4221"/>
    <property type="match status" value="1"/>
</dbReference>
<dbReference type="EMBL" id="PYGF01000005">
    <property type="protein sequence ID" value="PSL04478.1"/>
    <property type="molecule type" value="Genomic_DNA"/>
</dbReference>
<sequence length="379" mass="43553">MLTKKYTIVFFSIVFILLSCESKNGSADKYSGLVSIDTVLIEPGGQLVMAADNMFLSGFSNDLSKLYHYDTKNGEIEVIDLDLLKLEKKLKVAQEGPDGVGTVSWFDYWNDSLFVFYNFAQLGFLNHDMKKVRSIDLRNSSLIKMVLGEGFGFRNSFSLLNSANKVLVPVESFDNDFLHLAFIDFESEGVKIIKNSRLEKVNDYKVRHIQGNSYRSIIQPIGILSWDNKVYIFNKANNDIFQFLPESKELLSVNVGLGQIPSGKSKYYRLETESIEEFESQFFAMQEEIGFQKLVIDRESGNFYRIAERKVVAAFEDAPAKWDVFLLKYDPEFKLLAEVKILDRQPLEGYKSDYFVKDGMVWLRININDELAFIRIKVT</sequence>
<protein>
    <submittedName>
        <fullName evidence="1">Uncharacterized protein DUF4221</fullName>
    </submittedName>
</protein>
<dbReference type="PROSITE" id="PS51257">
    <property type="entry name" value="PROKAR_LIPOPROTEIN"/>
    <property type="match status" value="1"/>
</dbReference>
<dbReference type="OrthoDB" id="836293at2"/>
<organism evidence="1 2">
    <name type="scientific">Cecembia rubra</name>
    <dbReference type="NCBI Taxonomy" id="1485585"/>
    <lineage>
        <taxon>Bacteria</taxon>
        <taxon>Pseudomonadati</taxon>
        <taxon>Bacteroidota</taxon>
        <taxon>Cytophagia</taxon>
        <taxon>Cytophagales</taxon>
        <taxon>Cyclobacteriaceae</taxon>
        <taxon>Cecembia</taxon>
    </lineage>
</organism>
<accession>A0A2P8E4S6</accession>